<dbReference type="InterPro" id="IPR036291">
    <property type="entry name" value="NAD(P)-bd_dom_sf"/>
</dbReference>
<evidence type="ECO:0000313" key="3">
    <source>
        <dbReference type="EMBL" id="QAY64961.1"/>
    </source>
</evidence>
<dbReference type="InterPro" id="IPR020904">
    <property type="entry name" value="Sc_DH/Rdtase_CS"/>
</dbReference>
<dbReference type="InterPro" id="IPR002347">
    <property type="entry name" value="SDR_fam"/>
</dbReference>
<name>A0A4V0YEP8_9MICO</name>
<organism evidence="3 4">
    <name type="scientific">Xylanimonas allomyrinae</name>
    <dbReference type="NCBI Taxonomy" id="2509459"/>
    <lineage>
        <taxon>Bacteria</taxon>
        <taxon>Bacillati</taxon>
        <taxon>Actinomycetota</taxon>
        <taxon>Actinomycetes</taxon>
        <taxon>Micrococcales</taxon>
        <taxon>Promicromonosporaceae</taxon>
        <taxon>Xylanimonas</taxon>
    </lineage>
</organism>
<protein>
    <submittedName>
        <fullName evidence="3">2-dehydro-3-deoxy-D-gluconate 5-dehydrogenase KduD</fullName>
        <ecNumber evidence="3">1.1.1.127</ecNumber>
    </submittedName>
</protein>
<evidence type="ECO:0000256" key="1">
    <source>
        <dbReference type="ARBA" id="ARBA00006484"/>
    </source>
</evidence>
<dbReference type="KEGG" id="xyl:ET495_16855"/>
<dbReference type="EMBL" id="CP035495">
    <property type="protein sequence ID" value="QAY64961.1"/>
    <property type="molecule type" value="Genomic_DNA"/>
</dbReference>
<dbReference type="PRINTS" id="PR00081">
    <property type="entry name" value="GDHRDH"/>
</dbReference>
<keyword evidence="4" id="KW-1185">Reference proteome</keyword>
<reference evidence="3 4" key="1">
    <citation type="submission" date="2019-01" db="EMBL/GenBank/DDBJ databases">
        <title>Genome sequencing of strain 2JSPR-7.</title>
        <authorList>
            <person name="Heo J."/>
            <person name="Kim S.-J."/>
            <person name="Kim J.-S."/>
            <person name="Hong S.-B."/>
            <person name="Kwon S.-W."/>
        </authorList>
    </citation>
    <scope>NUCLEOTIDE SEQUENCE [LARGE SCALE GENOMIC DNA]</scope>
    <source>
        <strain evidence="3 4">2JSPR-7</strain>
    </source>
</reference>
<keyword evidence="2 3" id="KW-0560">Oxidoreductase</keyword>
<comment type="similarity">
    <text evidence="1">Belongs to the short-chain dehydrogenases/reductases (SDR) family.</text>
</comment>
<dbReference type="OrthoDB" id="286404at2"/>
<dbReference type="InterPro" id="IPR011286">
    <property type="entry name" value="2-deoxy-D-gluc_3_DH"/>
</dbReference>
<sequence length="264" mass="26860">MGPGAGHGAPGVLDRFRLDGRVALVTGTSRGLGQGIAVALAQAGADVALLDRSDASRTADLVRATGRRCLELRADLATATPADLAAAVEATSRGLGPVDILVNNAGLIRRSPAAEYAAADWAAVLRVDLDAVFHLTQAAGRHMLARGSGSIITVASMLSFQGGVRVPAYTAAKHAVAGLTKALANEWAGRGVNVNAVAPGYLATDNTAPLRADAARSRSIAERIPAGRWGTPADLQGAVVFLASPAAAYVHGVVLPVDGGWLVR</sequence>
<dbReference type="SUPFAM" id="SSF51735">
    <property type="entry name" value="NAD(P)-binding Rossmann-fold domains"/>
    <property type="match status" value="1"/>
</dbReference>
<dbReference type="PANTHER" id="PTHR42760:SF5">
    <property type="entry name" value="2-DEHYDRO-3-DEOXY-D-GLUCONATE 5-DEHYDROGENASE"/>
    <property type="match status" value="1"/>
</dbReference>
<dbReference type="NCBIfam" id="TIGR01832">
    <property type="entry name" value="kduD"/>
    <property type="match status" value="1"/>
</dbReference>
<dbReference type="FunFam" id="3.40.50.720:FF:000084">
    <property type="entry name" value="Short-chain dehydrogenase reductase"/>
    <property type="match status" value="1"/>
</dbReference>
<dbReference type="AlphaFoldDB" id="A0A4V0YEP8"/>
<dbReference type="PRINTS" id="PR00080">
    <property type="entry name" value="SDRFAMILY"/>
</dbReference>
<dbReference type="Proteomes" id="UP000291758">
    <property type="component" value="Chromosome"/>
</dbReference>
<dbReference type="PANTHER" id="PTHR42760">
    <property type="entry name" value="SHORT-CHAIN DEHYDROGENASES/REDUCTASES FAMILY MEMBER"/>
    <property type="match status" value="1"/>
</dbReference>
<evidence type="ECO:0000313" key="4">
    <source>
        <dbReference type="Proteomes" id="UP000291758"/>
    </source>
</evidence>
<accession>A0A4V0YEP8</accession>
<dbReference type="GO" id="GO:0008678">
    <property type="term" value="F:2-deoxy-D-gluconate 3-dehydrogenase activity"/>
    <property type="evidence" value="ECO:0007669"/>
    <property type="project" value="InterPro"/>
</dbReference>
<dbReference type="EC" id="1.1.1.127" evidence="3"/>
<dbReference type="Pfam" id="PF13561">
    <property type="entry name" value="adh_short_C2"/>
    <property type="match status" value="1"/>
</dbReference>
<dbReference type="GO" id="GO:0047001">
    <property type="term" value="F:2-dehydro-3-deoxy-D-gluconate 5-dehydrogenase activity"/>
    <property type="evidence" value="ECO:0007669"/>
    <property type="project" value="UniProtKB-EC"/>
</dbReference>
<dbReference type="GO" id="GO:0051287">
    <property type="term" value="F:NAD binding"/>
    <property type="evidence" value="ECO:0007669"/>
    <property type="project" value="InterPro"/>
</dbReference>
<gene>
    <name evidence="3" type="primary">kduD</name>
    <name evidence="3" type="ORF">ET495_16855</name>
</gene>
<evidence type="ECO:0000256" key="2">
    <source>
        <dbReference type="ARBA" id="ARBA00023002"/>
    </source>
</evidence>
<dbReference type="PROSITE" id="PS00061">
    <property type="entry name" value="ADH_SHORT"/>
    <property type="match status" value="1"/>
</dbReference>
<dbReference type="Gene3D" id="3.40.50.720">
    <property type="entry name" value="NAD(P)-binding Rossmann-like Domain"/>
    <property type="match status" value="1"/>
</dbReference>
<proteinExistence type="inferred from homology"/>